<dbReference type="AlphaFoldDB" id="A0A9E4K4F8"/>
<evidence type="ECO:0000256" key="1">
    <source>
        <dbReference type="SAM" id="Phobius"/>
    </source>
</evidence>
<feature type="transmembrane region" description="Helical" evidence="1">
    <location>
        <begin position="300"/>
        <end position="318"/>
    </location>
</feature>
<evidence type="ECO:0000313" key="3">
    <source>
        <dbReference type="EMBL" id="MCG7939492.1"/>
    </source>
</evidence>
<reference evidence="3" key="1">
    <citation type="journal article" date="2021" name="Proc. Natl. Acad. Sci. U.S.A.">
        <title>Global biogeography of chemosynthetic symbionts reveals both localized and globally distributed symbiont groups. .</title>
        <authorList>
            <person name="Osvatic J.T."/>
            <person name="Wilkins L.G.E."/>
            <person name="Leibrecht L."/>
            <person name="Leray M."/>
            <person name="Zauner S."/>
            <person name="Polzin J."/>
            <person name="Camacho Y."/>
            <person name="Gros O."/>
            <person name="van Gils J.A."/>
            <person name="Eisen J.A."/>
            <person name="Petersen J.M."/>
            <person name="Yuen B."/>
        </authorList>
    </citation>
    <scope>NUCLEOTIDE SEQUENCE</scope>
    <source>
        <strain evidence="3">MAGL173</strain>
    </source>
</reference>
<feature type="domain" description="DUF6161" evidence="2">
    <location>
        <begin position="189"/>
        <end position="380"/>
    </location>
</feature>
<keyword evidence="1" id="KW-0472">Membrane</keyword>
<evidence type="ECO:0000313" key="4">
    <source>
        <dbReference type="Proteomes" id="UP000886687"/>
    </source>
</evidence>
<sequence length="395" mass="44924">MTEENNNADDFITLKLDTGVRTFETLEELYSWKANEDSAFNWITNTSARDGSAAAGWNKIVGWHREIDNFFNQYNKSNAEQKLQLIKTLQSQTEQSFEVAKLITSTSAHGKFILQLKETESVITAAYALNYLMEVDNVIFKSVDALKGAILAQQYLIGSNQTVESIRNSLEALYQKWDDKFSSQYEINTKNNLASISEFDNFKSTFSSLQSDIAKEKNKQIEDFDKIINNSSQKLSDIEQTYDNKLATAASVNYWKKKKSHHQTVMFVMGFITLFFSLGTGALFVYIAHELLKESISNVPLWKLGVVFAISTFGIWLTRLTSKIFISNLHLRTDADERTTMIQTYLALLREGTGPKDDERQLILQTLFRPSNSGFIKEDGNAGFQESIAKLFQPK</sequence>
<dbReference type="Pfam" id="PF19658">
    <property type="entry name" value="DUF6161"/>
    <property type="match status" value="1"/>
</dbReference>
<evidence type="ECO:0000259" key="2">
    <source>
        <dbReference type="Pfam" id="PF19658"/>
    </source>
</evidence>
<keyword evidence="1" id="KW-1133">Transmembrane helix</keyword>
<keyword evidence="1" id="KW-0812">Transmembrane</keyword>
<dbReference type="EMBL" id="JAEPDI010000006">
    <property type="protein sequence ID" value="MCG7939492.1"/>
    <property type="molecule type" value="Genomic_DNA"/>
</dbReference>
<protein>
    <submittedName>
        <fullName evidence="3">DUF6161 domain-containing protein</fullName>
    </submittedName>
</protein>
<name>A0A9E4K4F8_9GAMM</name>
<dbReference type="InterPro" id="IPR046159">
    <property type="entry name" value="DUF6161"/>
</dbReference>
<accession>A0A9E4K4F8</accession>
<comment type="caution">
    <text evidence="3">The sequence shown here is derived from an EMBL/GenBank/DDBJ whole genome shotgun (WGS) entry which is preliminary data.</text>
</comment>
<feature type="transmembrane region" description="Helical" evidence="1">
    <location>
        <begin position="265"/>
        <end position="288"/>
    </location>
</feature>
<organism evidence="3 4">
    <name type="scientific">Candidatus Thiodiazotropha lotti</name>
    <dbReference type="NCBI Taxonomy" id="2792787"/>
    <lineage>
        <taxon>Bacteria</taxon>
        <taxon>Pseudomonadati</taxon>
        <taxon>Pseudomonadota</taxon>
        <taxon>Gammaproteobacteria</taxon>
        <taxon>Chromatiales</taxon>
        <taxon>Sedimenticolaceae</taxon>
        <taxon>Candidatus Thiodiazotropha</taxon>
    </lineage>
</organism>
<proteinExistence type="predicted"/>
<dbReference type="Proteomes" id="UP000886687">
    <property type="component" value="Unassembled WGS sequence"/>
</dbReference>
<gene>
    <name evidence="3" type="ORF">JAZ04_11665</name>
</gene>